<evidence type="ECO:0000259" key="1">
    <source>
        <dbReference type="Pfam" id="PF14332"/>
    </source>
</evidence>
<name>A0A2J6WDQ1_9BACT</name>
<dbReference type="Pfam" id="PF14332">
    <property type="entry name" value="DUF4388"/>
    <property type="match status" value="1"/>
</dbReference>
<dbReference type="Proteomes" id="UP000237040">
    <property type="component" value="Unassembled WGS sequence"/>
</dbReference>
<evidence type="ECO:0000313" key="3">
    <source>
        <dbReference type="Proteomes" id="UP000237040"/>
    </source>
</evidence>
<gene>
    <name evidence="2" type="ORF">C0189_04355</name>
</gene>
<dbReference type="InterPro" id="IPR025497">
    <property type="entry name" value="PatA-like_N"/>
</dbReference>
<proteinExistence type="predicted"/>
<sequence length="227" mass="26915">MLKGTLWKDMRLSQILELIYENKYSGFLYIGSKEENHILLKEGRIVYAEYNDYHDMDALEEIAITSETFDFVKHEQVYFKSDFEKETEKAIEIVKDVEKEFPKLAYLLNEFVNFTEGSENISLNKEDLKFLSVLEFKPTSVKRIIDKLHLPSIVVLKRINELIEKSVLYSYEIKNPKVYEYLIDNYPDLANLFEQAKGDLRTFENLLKKDYREIAPSVLREIREISK</sequence>
<accession>A0A2J6WDQ1</accession>
<dbReference type="EMBL" id="PNIL01000063">
    <property type="protein sequence ID" value="PMP66813.1"/>
    <property type="molecule type" value="Genomic_DNA"/>
</dbReference>
<organism evidence="2 3">
    <name type="scientific">Caldisericum exile</name>
    <dbReference type="NCBI Taxonomy" id="693075"/>
    <lineage>
        <taxon>Bacteria</taxon>
        <taxon>Pseudomonadati</taxon>
        <taxon>Caldisericota/Cryosericota group</taxon>
        <taxon>Caldisericota</taxon>
        <taxon>Caldisericia</taxon>
        <taxon>Caldisericales</taxon>
        <taxon>Caldisericaceae</taxon>
        <taxon>Caldisericum</taxon>
    </lineage>
</organism>
<feature type="domain" description="PatA-like N-terminal" evidence="1">
    <location>
        <begin position="8"/>
        <end position="79"/>
    </location>
</feature>
<reference evidence="2 3" key="1">
    <citation type="submission" date="2018-01" db="EMBL/GenBank/DDBJ databases">
        <title>Metagenomic assembled genomes from two thermal pools in the Uzon Caldera, Kamchatka, Russia.</title>
        <authorList>
            <person name="Wilkins L."/>
            <person name="Ettinger C."/>
        </authorList>
    </citation>
    <scope>NUCLEOTIDE SEQUENCE [LARGE SCALE GENOMIC DNA]</scope>
    <source>
        <strain evidence="2">ZAV-07</strain>
    </source>
</reference>
<dbReference type="AlphaFoldDB" id="A0A2J6WDQ1"/>
<evidence type="ECO:0000313" key="2">
    <source>
        <dbReference type="EMBL" id="PMP66813.1"/>
    </source>
</evidence>
<protein>
    <recommendedName>
        <fullName evidence="1">PatA-like N-terminal domain-containing protein</fullName>
    </recommendedName>
</protein>
<comment type="caution">
    <text evidence="2">The sequence shown here is derived from an EMBL/GenBank/DDBJ whole genome shotgun (WGS) entry which is preliminary data.</text>
</comment>